<keyword evidence="2" id="KW-0378">Hydrolase</keyword>
<dbReference type="CDD" id="cd00555">
    <property type="entry name" value="Maf"/>
    <property type="match status" value="1"/>
</dbReference>
<dbReference type="Pfam" id="PF02545">
    <property type="entry name" value="Maf"/>
    <property type="match status" value="2"/>
</dbReference>
<dbReference type="Gene3D" id="3.90.950.10">
    <property type="match status" value="1"/>
</dbReference>
<proteinExistence type="inferred from homology"/>
<comment type="caution">
    <text evidence="4">The sequence shown here is derived from an EMBL/GenBank/DDBJ whole genome shotgun (WGS) entry which is preliminary data.</text>
</comment>
<evidence type="ECO:0008006" key="6">
    <source>
        <dbReference type="Google" id="ProtNLM"/>
    </source>
</evidence>
<accession>A0A9P8I0W0</accession>
<dbReference type="EMBL" id="JAGHQL010000201">
    <property type="protein sequence ID" value="KAH0536498.1"/>
    <property type="molecule type" value="Genomic_DNA"/>
</dbReference>
<evidence type="ECO:0000256" key="3">
    <source>
        <dbReference type="SAM" id="MobiDB-lite"/>
    </source>
</evidence>
<reference evidence="4" key="1">
    <citation type="submission" date="2021-03" db="EMBL/GenBank/DDBJ databases">
        <title>Comparative genomics and phylogenomic investigation of the class Geoglossomycetes provide insights into ecological specialization and systematics.</title>
        <authorList>
            <person name="Melie T."/>
            <person name="Pirro S."/>
            <person name="Miller A.N."/>
            <person name="Quandt A."/>
        </authorList>
    </citation>
    <scope>NUCLEOTIDE SEQUENCE</scope>
    <source>
        <strain evidence="4">GBOQ0MN5Z8</strain>
    </source>
</reference>
<keyword evidence="5" id="KW-1185">Reference proteome</keyword>
<evidence type="ECO:0000313" key="5">
    <source>
        <dbReference type="Proteomes" id="UP000698800"/>
    </source>
</evidence>
<evidence type="ECO:0000256" key="1">
    <source>
        <dbReference type="ARBA" id="ARBA00001968"/>
    </source>
</evidence>
<dbReference type="InterPro" id="IPR029001">
    <property type="entry name" value="ITPase-like_fam"/>
</dbReference>
<comment type="cofactor">
    <cofactor evidence="1">
        <name>a divalent metal cation</name>
        <dbReference type="ChEBI" id="CHEBI:60240"/>
    </cofactor>
</comment>
<gene>
    <name evidence="4" type="ORF">FGG08_006623</name>
</gene>
<evidence type="ECO:0000313" key="4">
    <source>
        <dbReference type="EMBL" id="KAH0536498.1"/>
    </source>
</evidence>
<sequence length="283" mass="30690">MKRSYAATSTPVGPPSIKYGEGKESNSRICLTEAEAALSSSSHRVLISGHPADTLGGGGQIGLTNIEIIPSTVPEDIPKGSTSPFEYVLQTATRKAIHVYSKEINNKTLGEPALIIAADTIVVSHVGEILEKPRSEKEHIMMLTLLRNWPTHKVYTAVVVMTPLESAIAPGYAMETSVEETIVTFDKMGKMRESFSEEHCHAHFGLSPIIVTDDLILAYVHTREGADKAGGYGIQGMGSILIEKIEGTHDNVVGLPLRATLKCIEKVMTHDEPADEFENTPEE</sequence>
<dbReference type="AlphaFoldDB" id="A0A9P8I0W0"/>
<dbReference type="PANTHER" id="PTHR43213:SF5">
    <property type="entry name" value="BIFUNCTIONAL DTTP_UTP PYROPHOSPHATASE_METHYLTRANSFERASE PROTEIN-RELATED"/>
    <property type="match status" value="1"/>
</dbReference>
<protein>
    <recommendedName>
        <fullName evidence="6">Maf-like protein</fullName>
    </recommendedName>
</protein>
<evidence type="ECO:0000256" key="2">
    <source>
        <dbReference type="ARBA" id="ARBA00022801"/>
    </source>
</evidence>
<dbReference type="OrthoDB" id="10267058at2759"/>
<organism evidence="4 5">
    <name type="scientific">Glutinoglossum americanum</name>
    <dbReference type="NCBI Taxonomy" id="1670608"/>
    <lineage>
        <taxon>Eukaryota</taxon>
        <taxon>Fungi</taxon>
        <taxon>Dikarya</taxon>
        <taxon>Ascomycota</taxon>
        <taxon>Pezizomycotina</taxon>
        <taxon>Geoglossomycetes</taxon>
        <taxon>Geoglossales</taxon>
        <taxon>Geoglossaceae</taxon>
        <taxon>Glutinoglossum</taxon>
    </lineage>
</organism>
<dbReference type="InterPro" id="IPR003697">
    <property type="entry name" value="Maf-like"/>
</dbReference>
<feature type="region of interest" description="Disordered" evidence="3">
    <location>
        <begin position="1"/>
        <end position="22"/>
    </location>
</feature>
<name>A0A9P8I0W0_9PEZI</name>
<dbReference type="HAMAP" id="MF_00528">
    <property type="entry name" value="Maf"/>
    <property type="match status" value="1"/>
</dbReference>
<dbReference type="PANTHER" id="PTHR43213">
    <property type="entry name" value="BIFUNCTIONAL DTTP/UTP PYROPHOSPHATASE/METHYLTRANSFERASE PROTEIN-RELATED"/>
    <property type="match status" value="1"/>
</dbReference>
<dbReference type="GO" id="GO:0047429">
    <property type="term" value="F:nucleoside triphosphate diphosphatase activity"/>
    <property type="evidence" value="ECO:0007669"/>
    <property type="project" value="InterPro"/>
</dbReference>
<dbReference type="SUPFAM" id="SSF52972">
    <property type="entry name" value="ITPase-like"/>
    <property type="match status" value="1"/>
</dbReference>
<dbReference type="Proteomes" id="UP000698800">
    <property type="component" value="Unassembled WGS sequence"/>
</dbReference>
<feature type="compositionally biased region" description="Polar residues" evidence="3">
    <location>
        <begin position="1"/>
        <end position="11"/>
    </location>
</feature>